<evidence type="ECO:0000256" key="4">
    <source>
        <dbReference type="ARBA" id="ARBA00023136"/>
    </source>
</evidence>
<evidence type="ECO:0000313" key="7">
    <source>
        <dbReference type="Proteomes" id="UP001369082"/>
    </source>
</evidence>
<dbReference type="EMBL" id="JBAKAZ010000023">
    <property type="protein sequence ID" value="MEL0629470.1"/>
    <property type="molecule type" value="Genomic_DNA"/>
</dbReference>
<accession>A0ABU9GQ70</accession>
<keyword evidence="4 5" id="KW-0472">Membrane</keyword>
<dbReference type="Proteomes" id="UP001369082">
    <property type="component" value="Unassembled WGS sequence"/>
</dbReference>
<keyword evidence="7" id="KW-1185">Reference proteome</keyword>
<feature type="transmembrane region" description="Helical" evidence="5">
    <location>
        <begin position="204"/>
        <end position="224"/>
    </location>
</feature>
<keyword evidence="3 5" id="KW-1133">Transmembrane helix</keyword>
<evidence type="ECO:0000256" key="2">
    <source>
        <dbReference type="ARBA" id="ARBA00022692"/>
    </source>
</evidence>
<comment type="caution">
    <text evidence="6">The sequence shown here is derived from an EMBL/GenBank/DDBJ whole genome shotgun (WGS) entry which is preliminary data.</text>
</comment>
<evidence type="ECO:0000256" key="3">
    <source>
        <dbReference type="ARBA" id="ARBA00022989"/>
    </source>
</evidence>
<dbReference type="Pfam" id="PF04172">
    <property type="entry name" value="LrgB"/>
    <property type="match status" value="1"/>
</dbReference>
<evidence type="ECO:0000256" key="5">
    <source>
        <dbReference type="SAM" id="Phobius"/>
    </source>
</evidence>
<dbReference type="RefSeq" id="WP_341597479.1">
    <property type="nucleotide sequence ID" value="NZ_JBAKAZ010000023.1"/>
</dbReference>
<comment type="subcellular location">
    <subcellularLocation>
        <location evidence="1">Membrane</location>
        <topology evidence="1">Multi-pass membrane protein</topology>
    </subcellularLocation>
</comment>
<proteinExistence type="predicted"/>
<protein>
    <submittedName>
        <fullName evidence="6">LrgB family protein</fullName>
    </submittedName>
</protein>
<name>A0ABU9GQ70_9GAMM</name>
<keyword evidence="2 5" id="KW-0812">Transmembrane</keyword>
<feature type="transmembrane region" description="Helical" evidence="5">
    <location>
        <begin position="141"/>
        <end position="163"/>
    </location>
</feature>
<feature type="transmembrane region" description="Helical" evidence="5">
    <location>
        <begin position="56"/>
        <end position="77"/>
    </location>
</feature>
<feature type="transmembrane region" description="Helical" evidence="5">
    <location>
        <begin position="28"/>
        <end position="50"/>
    </location>
</feature>
<feature type="transmembrane region" description="Helical" evidence="5">
    <location>
        <begin position="89"/>
        <end position="108"/>
    </location>
</feature>
<dbReference type="PANTHER" id="PTHR30249:SF0">
    <property type="entry name" value="PLASTIDAL GLYCOLATE_GLYCERATE TRANSLOCATOR 1, CHLOROPLASTIC"/>
    <property type="match status" value="1"/>
</dbReference>
<evidence type="ECO:0000313" key="6">
    <source>
        <dbReference type="EMBL" id="MEL0629470.1"/>
    </source>
</evidence>
<gene>
    <name evidence="6" type="ORF">V6256_07605</name>
</gene>
<dbReference type="InterPro" id="IPR007300">
    <property type="entry name" value="CidB/LrgB"/>
</dbReference>
<organism evidence="6 7">
    <name type="scientific">Psychromonas aquatilis</name>
    <dbReference type="NCBI Taxonomy" id="2005072"/>
    <lineage>
        <taxon>Bacteria</taxon>
        <taxon>Pseudomonadati</taxon>
        <taxon>Pseudomonadota</taxon>
        <taxon>Gammaproteobacteria</taxon>
        <taxon>Alteromonadales</taxon>
        <taxon>Psychromonadaceae</taxon>
        <taxon>Psychromonas</taxon>
    </lineage>
</organism>
<reference evidence="6 7" key="1">
    <citation type="submission" date="2024-02" db="EMBL/GenBank/DDBJ databases">
        <title>Bacteria isolated from the canopy kelp, Nereocystis luetkeana.</title>
        <authorList>
            <person name="Pfister C.A."/>
            <person name="Younker I.T."/>
            <person name="Light S.H."/>
        </authorList>
    </citation>
    <scope>NUCLEOTIDE SEQUENCE [LARGE SCALE GENOMIC DNA]</scope>
    <source>
        <strain evidence="6 7">TI.1.05</strain>
    </source>
</reference>
<sequence>MFIYIAAPLTLLLFFLAKKLYSIKPSSLLNPVLVTIFSLILLLVIFQIPYADYQKGTSIITMLLEPAIVALAVPLYLQLKLIRAKLKMIVLSCLLSVFVAFSCAFWVMPLLGADSIISASFAGQSVTTPIAMEISANLNGIVSLTAAMVIFAGIIGGSIGLPFLRLCKVRNPQAVGVAIGCASHALGTAKILEENEESGAFSSIALILCAILSALIMPVLYHWLIE</sequence>
<dbReference type="PANTHER" id="PTHR30249">
    <property type="entry name" value="PUTATIVE SEROTONIN TRANSPORTER"/>
    <property type="match status" value="1"/>
</dbReference>
<feature type="transmembrane region" description="Helical" evidence="5">
    <location>
        <begin position="6"/>
        <end position="21"/>
    </location>
</feature>
<evidence type="ECO:0000256" key="1">
    <source>
        <dbReference type="ARBA" id="ARBA00004141"/>
    </source>
</evidence>